<comment type="similarity">
    <text evidence="1">Belongs to the P-Pant transferase superfamily. Gsp/Sfp/HetI/AcpT family.</text>
</comment>
<dbReference type="SUPFAM" id="SSF56214">
    <property type="entry name" value="4'-phosphopantetheinyl transferase"/>
    <property type="match status" value="2"/>
</dbReference>
<dbReference type="GO" id="GO:0008897">
    <property type="term" value="F:holo-[acyl-carrier-protein] synthase activity"/>
    <property type="evidence" value="ECO:0007669"/>
    <property type="project" value="InterPro"/>
</dbReference>
<dbReference type="PANTHER" id="PTHR12215:SF10">
    <property type="entry name" value="L-AMINOADIPATE-SEMIALDEHYDE DEHYDROGENASE-PHOSPHOPANTETHEINYL TRANSFERASE"/>
    <property type="match status" value="1"/>
</dbReference>
<sequence length="192" mass="22289">MIYFCCSRGKDLLSYPRQSAVARRLIGYGLFHEYGIIEERIVKSPLGKPMLKDAEQIRISISHCQGAVAVILADHEVGIDVERIRPYEKEAARRILTEEEKNDLERKEKNQDVHFFHYLTLKESYVKALGAGLTYPMKSIRFQIEEDNIRSNKPWADFHSILYCEGFIISVCHLHGREAQSEEMKTRTFIIP</sequence>
<dbReference type="EMBL" id="JAFNJU010000009">
    <property type="protein sequence ID" value="MBO1265662.1"/>
    <property type="molecule type" value="Genomic_DNA"/>
</dbReference>
<dbReference type="GO" id="GO:0019878">
    <property type="term" value="P:lysine biosynthetic process via aminoadipic acid"/>
    <property type="evidence" value="ECO:0007669"/>
    <property type="project" value="TreeGrafter"/>
</dbReference>
<keyword evidence="5" id="KW-1185">Reference proteome</keyword>
<dbReference type="PANTHER" id="PTHR12215">
    <property type="entry name" value="PHOSPHOPANTETHEINE TRANSFERASE"/>
    <property type="match status" value="1"/>
</dbReference>
<comment type="caution">
    <text evidence="4">The sequence shown here is derived from an EMBL/GenBank/DDBJ whole genome shotgun (WGS) entry which is preliminary data.</text>
</comment>
<evidence type="ECO:0000313" key="4">
    <source>
        <dbReference type="EMBL" id="MBO1265662.1"/>
    </source>
</evidence>
<organism evidence="4 5">
    <name type="scientific">Proteiniclasticum aestuarii</name>
    <dbReference type="NCBI Taxonomy" id="2817862"/>
    <lineage>
        <taxon>Bacteria</taxon>
        <taxon>Bacillati</taxon>
        <taxon>Bacillota</taxon>
        <taxon>Clostridia</taxon>
        <taxon>Eubacteriales</taxon>
        <taxon>Clostridiaceae</taxon>
        <taxon>Proteiniclasticum</taxon>
    </lineage>
</organism>
<dbReference type="AlphaFoldDB" id="A0A939KGL7"/>
<evidence type="ECO:0000256" key="1">
    <source>
        <dbReference type="ARBA" id="ARBA00010990"/>
    </source>
</evidence>
<gene>
    <name evidence="4" type="ORF">J3A84_11540</name>
</gene>
<dbReference type="InterPro" id="IPR050559">
    <property type="entry name" value="P-Pant_transferase_sf"/>
</dbReference>
<feature type="domain" description="4'-phosphopantetheinyl transferase" evidence="3">
    <location>
        <begin position="77"/>
        <end position="154"/>
    </location>
</feature>
<reference evidence="4" key="1">
    <citation type="submission" date="2021-03" db="EMBL/GenBank/DDBJ databases">
        <title>Proteiniclasticum marinus sp. nov., isolated from tidal flat sediment.</title>
        <authorList>
            <person name="Namirimu T."/>
            <person name="Yang J.-A."/>
            <person name="Yang S.-H."/>
            <person name="Kim Y.-J."/>
            <person name="Kwon K.K."/>
        </authorList>
    </citation>
    <scope>NUCLEOTIDE SEQUENCE</scope>
    <source>
        <strain evidence="4">SCR006</strain>
    </source>
</reference>
<evidence type="ECO:0000256" key="2">
    <source>
        <dbReference type="ARBA" id="ARBA00022679"/>
    </source>
</evidence>
<protein>
    <submittedName>
        <fullName evidence="4">4'-phosphopantetheinyl transferase superfamily protein</fullName>
    </submittedName>
</protein>
<dbReference type="InterPro" id="IPR037143">
    <property type="entry name" value="4-PPantetheinyl_Trfase_dom_sf"/>
</dbReference>
<dbReference type="Pfam" id="PF01648">
    <property type="entry name" value="ACPS"/>
    <property type="match status" value="1"/>
</dbReference>
<dbReference type="GO" id="GO:0005829">
    <property type="term" value="C:cytosol"/>
    <property type="evidence" value="ECO:0007669"/>
    <property type="project" value="TreeGrafter"/>
</dbReference>
<dbReference type="InterPro" id="IPR008278">
    <property type="entry name" value="4-PPantetheinyl_Trfase_dom"/>
</dbReference>
<dbReference type="Proteomes" id="UP000664218">
    <property type="component" value="Unassembled WGS sequence"/>
</dbReference>
<evidence type="ECO:0000259" key="3">
    <source>
        <dbReference type="Pfam" id="PF01648"/>
    </source>
</evidence>
<dbReference type="GO" id="GO:0000287">
    <property type="term" value="F:magnesium ion binding"/>
    <property type="evidence" value="ECO:0007669"/>
    <property type="project" value="InterPro"/>
</dbReference>
<dbReference type="Gene3D" id="3.90.470.20">
    <property type="entry name" value="4'-phosphopantetheinyl transferase domain"/>
    <property type="match status" value="2"/>
</dbReference>
<keyword evidence="2 4" id="KW-0808">Transferase</keyword>
<proteinExistence type="inferred from homology"/>
<accession>A0A939KGL7</accession>
<name>A0A939KGL7_9CLOT</name>
<dbReference type="RefSeq" id="WP_207600189.1">
    <property type="nucleotide sequence ID" value="NZ_JAFNJU010000009.1"/>
</dbReference>
<evidence type="ECO:0000313" key="5">
    <source>
        <dbReference type="Proteomes" id="UP000664218"/>
    </source>
</evidence>